<reference evidence="4" key="1">
    <citation type="submission" date="2020-07" db="EMBL/GenBank/DDBJ databases">
        <title>Huge and variable diversity of episymbiotic CPR bacteria and DPANN archaea in groundwater ecosystems.</title>
        <authorList>
            <person name="He C.Y."/>
            <person name="Keren R."/>
            <person name="Whittaker M."/>
            <person name="Farag I.F."/>
            <person name="Doudna J."/>
            <person name="Cate J.H.D."/>
            <person name="Banfield J.F."/>
        </authorList>
    </citation>
    <scope>NUCLEOTIDE SEQUENCE</scope>
    <source>
        <strain evidence="4">NC_groundwater_1370_Ag_S-0.2um_69_93</strain>
    </source>
</reference>
<proteinExistence type="inferred from homology"/>
<protein>
    <submittedName>
        <fullName evidence="4">Glycosyltransferase family 2 protein</fullName>
    </submittedName>
</protein>
<keyword evidence="2" id="KW-0472">Membrane</keyword>
<dbReference type="PANTHER" id="PTHR43630">
    <property type="entry name" value="POLY-BETA-1,6-N-ACETYL-D-GLUCOSAMINE SYNTHASE"/>
    <property type="match status" value="1"/>
</dbReference>
<gene>
    <name evidence="4" type="ORF">HY618_00185</name>
</gene>
<dbReference type="InterPro" id="IPR001173">
    <property type="entry name" value="Glyco_trans_2-like"/>
</dbReference>
<name>A0A932ZUL0_UNCTE</name>
<organism evidence="4 5">
    <name type="scientific">Tectimicrobiota bacterium</name>
    <dbReference type="NCBI Taxonomy" id="2528274"/>
    <lineage>
        <taxon>Bacteria</taxon>
        <taxon>Pseudomonadati</taxon>
        <taxon>Nitrospinota/Tectimicrobiota group</taxon>
        <taxon>Candidatus Tectimicrobiota</taxon>
    </lineage>
</organism>
<feature type="transmembrane region" description="Helical" evidence="2">
    <location>
        <begin position="241"/>
        <end position="260"/>
    </location>
</feature>
<dbReference type="PANTHER" id="PTHR43630:SF2">
    <property type="entry name" value="GLYCOSYLTRANSFERASE"/>
    <property type="match status" value="1"/>
</dbReference>
<comment type="caution">
    <text evidence="4">The sequence shown here is derived from an EMBL/GenBank/DDBJ whole genome shotgun (WGS) entry which is preliminary data.</text>
</comment>
<evidence type="ECO:0000313" key="4">
    <source>
        <dbReference type="EMBL" id="MBI4250850.1"/>
    </source>
</evidence>
<dbReference type="Pfam" id="PF00535">
    <property type="entry name" value="Glycos_transf_2"/>
    <property type="match status" value="1"/>
</dbReference>
<comment type="similarity">
    <text evidence="1">Belongs to the glycosyltransferase 2 family. WaaE/KdtX subfamily.</text>
</comment>
<dbReference type="CDD" id="cd02511">
    <property type="entry name" value="Beta4Glucosyltransferase"/>
    <property type="match status" value="1"/>
</dbReference>
<dbReference type="AlphaFoldDB" id="A0A932ZUL0"/>
<evidence type="ECO:0000256" key="2">
    <source>
        <dbReference type="SAM" id="Phobius"/>
    </source>
</evidence>
<evidence type="ECO:0000313" key="5">
    <source>
        <dbReference type="Proteomes" id="UP000752292"/>
    </source>
</evidence>
<evidence type="ECO:0000259" key="3">
    <source>
        <dbReference type="Pfam" id="PF00535"/>
    </source>
</evidence>
<dbReference type="SUPFAM" id="SSF53448">
    <property type="entry name" value="Nucleotide-diphospho-sugar transferases"/>
    <property type="match status" value="1"/>
</dbReference>
<keyword evidence="2" id="KW-1133">Transmembrane helix</keyword>
<dbReference type="EMBL" id="JACQRX010000008">
    <property type="protein sequence ID" value="MBI4250850.1"/>
    <property type="molecule type" value="Genomic_DNA"/>
</dbReference>
<dbReference type="Proteomes" id="UP000752292">
    <property type="component" value="Unassembled WGS sequence"/>
</dbReference>
<accession>A0A932ZUL0</accession>
<sequence>MAERPVGARAVAGASSRRQALSVTIVTRNEAARVVPCLESAAWADEIVVVDCGSSDGTQELCRARGAVVHERPWRGYAAQKNLALGEARHPWVLSLDADERVSGELKAQILEVLAADGPFDGYRVPRKNIFFGKWLRHGDLWPDYQVRFFRRGRGRFNDKAVHESVEIEGRVGELTAPLEHRSYDRLEEFFSRQAGYAGLAAEERAAQGEEPRALDLFLRPVGRFLKGYLLKGGWRDGAEGFIAAAGAAFYVFMRTAFLWEKRRRMRG</sequence>
<keyword evidence="2" id="KW-0812">Transmembrane</keyword>
<feature type="domain" description="Glycosyltransferase 2-like" evidence="3">
    <location>
        <begin position="22"/>
        <end position="144"/>
    </location>
</feature>
<dbReference type="Gene3D" id="3.90.550.10">
    <property type="entry name" value="Spore Coat Polysaccharide Biosynthesis Protein SpsA, Chain A"/>
    <property type="match status" value="1"/>
</dbReference>
<evidence type="ECO:0000256" key="1">
    <source>
        <dbReference type="ARBA" id="ARBA00038494"/>
    </source>
</evidence>
<dbReference type="InterPro" id="IPR029044">
    <property type="entry name" value="Nucleotide-diphossugar_trans"/>
</dbReference>